<keyword evidence="5" id="KW-0949">S-adenosyl-L-methionine</keyword>
<dbReference type="PIRSF" id="PIRSF015855">
    <property type="entry name" value="TypeIII_Mtase_mKpnI"/>
    <property type="match status" value="1"/>
</dbReference>
<dbReference type="InterPro" id="IPR029063">
    <property type="entry name" value="SAM-dependent_MTases_sf"/>
</dbReference>
<dbReference type="OrthoDB" id="9816043at2"/>
<dbReference type="EMBL" id="NJAK01000001">
    <property type="protein sequence ID" value="PHM61882.1"/>
    <property type="molecule type" value="Genomic_DNA"/>
</dbReference>
<comment type="similarity">
    <text evidence="1">Belongs to the N(4)/N(6)-methyltransferase family.</text>
</comment>
<dbReference type="EC" id="2.1.1.72" evidence="2"/>
<dbReference type="GO" id="GO:0008170">
    <property type="term" value="F:N-methyltransferase activity"/>
    <property type="evidence" value="ECO:0007669"/>
    <property type="project" value="InterPro"/>
</dbReference>
<evidence type="ECO:0000313" key="8">
    <source>
        <dbReference type="EMBL" id="PHM61882.1"/>
    </source>
</evidence>
<dbReference type="PRINTS" id="PR00506">
    <property type="entry name" value="D21N6MTFRASE"/>
</dbReference>
<evidence type="ECO:0000256" key="1">
    <source>
        <dbReference type="ARBA" id="ARBA00006594"/>
    </source>
</evidence>
<dbReference type="InterPro" id="IPR002941">
    <property type="entry name" value="DNA_methylase_N4/N6"/>
</dbReference>
<keyword evidence="3 8" id="KW-0489">Methyltransferase</keyword>
<dbReference type="SUPFAM" id="SSF53335">
    <property type="entry name" value="S-adenosyl-L-methionine-dependent methyltransferases"/>
    <property type="match status" value="1"/>
</dbReference>
<keyword evidence="4 8" id="KW-0808">Transferase</keyword>
<accession>A0A2D0KER7</accession>
<dbReference type="GO" id="GO:0003677">
    <property type="term" value="F:DNA binding"/>
    <property type="evidence" value="ECO:0007669"/>
    <property type="project" value="InterPro"/>
</dbReference>
<feature type="domain" description="DNA methylase N-4/N-6" evidence="7">
    <location>
        <begin position="160"/>
        <end position="499"/>
    </location>
</feature>
<evidence type="ECO:0000256" key="2">
    <source>
        <dbReference type="ARBA" id="ARBA00011900"/>
    </source>
</evidence>
<reference evidence="8 9" key="1">
    <citation type="journal article" date="2017" name="Nat. Microbiol.">
        <title>Natural product diversity associated with the nematode symbionts Photorhabdus and Xenorhabdus.</title>
        <authorList>
            <person name="Tobias N.J."/>
            <person name="Wolff H."/>
            <person name="Djahanschiri B."/>
            <person name="Grundmann F."/>
            <person name="Kronenwerth M."/>
            <person name="Shi Y.M."/>
            <person name="Simonyi S."/>
            <person name="Grun P."/>
            <person name="Shapiro-Ilan D."/>
            <person name="Pidot S.J."/>
            <person name="Stinear T.P."/>
            <person name="Ebersberger I."/>
            <person name="Bode H.B."/>
        </authorList>
    </citation>
    <scope>NUCLEOTIDE SEQUENCE [LARGE SCALE GENOMIC DNA]</scope>
    <source>
        <strain evidence="8 9">DSM 22670</strain>
    </source>
</reference>
<evidence type="ECO:0000256" key="5">
    <source>
        <dbReference type="ARBA" id="ARBA00022691"/>
    </source>
</evidence>
<dbReference type="PROSITE" id="PS00092">
    <property type="entry name" value="N6_MTASE"/>
    <property type="match status" value="1"/>
</dbReference>
<dbReference type="GO" id="GO:0009007">
    <property type="term" value="F:site-specific DNA-methyltransferase (adenine-specific) activity"/>
    <property type="evidence" value="ECO:0007669"/>
    <property type="project" value="UniProtKB-EC"/>
</dbReference>
<dbReference type="GO" id="GO:0032259">
    <property type="term" value="P:methylation"/>
    <property type="evidence" value="ECO:0007669"/>
    <property type="project" value="UniProtKB-KW"/>
</dbReference>
<evidence type="ECO:0000256" key="3">
    <source>
        <dbReference type="ARBA" id="ARBA00022603"/>
    </source>
</evidence>
<dbReference type="Proteomes" id="UP000222168">
    <property type="component" value="Unassembled WGS sequence"/>
</dbReference>
<organism evidence="8 9">
    <name type="scientific">Xenorhabdus ishibashii</name>
    <dbReference type="NCBI Taxonomy" id="1034471"/>
    <lineage>
        <taxon>Bacteria</taxon>
        <taxon>Pseudomonadati</taxon>
        <taxon>Pseudomonadota</taxon>
        <taxon>Gammaproteobacteria</taxon>
        <taxon>Enterobacterales</taxon>
        <taxon>Morganellaceae</taxon>
        <taxon>Xenorhabdus</taxon>
    </lineage>
</organism>
<evidence type="ECO:0000256" key="6">
    <source>
        <dbReference type="ARBA" id="ARBA00047942"/>
    </source>
</evidence>
<keyword evidence="9" id="KW-1185">Reference proteome</keyword>
<dbReference type="InterPro" id="IPR002052">
    <property type="entry name" value="DNA_methylase_N6_adenine_CS"/>
</dbReference>
<comment type="catalytic activity">
    <reaction evidence="6">
        <text>a 2'-deoxyadenosine in DNA + S-adenosyl-L-methionine = an N(6)-methyl-2'-deoxyadenosine in DNA + S-adenosyl-L-homocysteine + H(+)</text>
        <dbReference type="Rhea" id="RHEA:15197"/>
        <dbReference type="Rhea" id="RHEA-COMP:12418"/>
        <dbReference type="Rhea" id="RHEA-COMP:12419"/>
        <dbReference type="ChEBI" id="CHEBI:15378"/>
        <dbReference type="ChEBI" id="CHEBI:57856"/>
        <dbReference type="ChEBI" id="CHEBI:59789"/>
        <dbReference type="ChEBI" id="CHEBI:90615"/>
        <dbReference type="ChEBI" id="CHEBI:90616"/>
        <dbReference type="EC" id="2.1.1.72"/>
    </reaction>
</comment>
<evidence type="ECO:0000259" key="7">
    <source>
        <dbReference type="Pfam" id="PF01555"/>
    </source>
</evidence>
<evidence type="ECO:0000313" key="9">
    <source>
        <dbReference type="Proteomes" id="UP000222168"/>
    </source>
</evidence>
<dbReference type="InterPro" id="IPR002295">
    <property type="entry name" value="N4/N6-MTase_EcoPI_Mod-like"/>
</dbReference>
<gene>
    <name evidence="8" type="ORF">Xish_01033</name>
</gene>
<comment type="caution">
    <text evidence="8">The sequence shown here is derived from an EMBL/GenBank/DDBJ whole genome shotgun (WGS) entry which is preliminary data.</text>
</comment>
<proteinExistence type="inferred from homology"/>
<name>A0A2D0KER7_9GAMM</name>
<dbReference type="Gene3D" id="3.40.50.150">
    <property type="entry name" value="Vaccinia Virus protein VP39"/>
    <property type="match status" value="1"/>
</dbReference>
<dbReference type="AlphaFoldDB" id="A0A2D0KER7"/>
<protein>
    <recommendedName>
        <fullName evidence="2">site-specific DNA-methyltransferase (adenine-specific)</fullName>
        <ecNumber evidence="2">2.1.1.72</ecNumber>
    </recommendedName>
</protein>
<evidence type="ECO:0000256" key="4">
    <source>
        <dbReference type="ARBA" id="ARBA00022679"/>
    </source>
</evidence>
<dbReference type="Pfam" id="PF01555">
    <property type="entry name" value="N6_N4_Mtase"/>
    <property type="match status" value="1"/>
</dbReference>
<sequence length="570" mass="64588">MGIPASEQIQIVRNSERFKFKAAHGVAFCFLVANYRESVGCVADLPIPADRKRSYWQDHNLASEIIQARPVINTRCVSTALDSEGNLFITGNSLMAIEECYNFTWQGKARARQIAQMPPTGTLCPCKEESVNWDTTENLFIEGDNLEVLKILQKSYHKKIKMIYIDPPYNTGKDFIYKDRFSDTSGRRHTNWLNMMFPRLLVAKNLLHPEGMIYISIDDNEVFNLVKVCEEIFGYDAIKVIVIKMSEASGLKMASVKKQGTIPKLKEYIIAIKPSGINNIEFTPIKKSGWDSEYNIYLDNFSRENRDFYDAIKDSAYLSDEQLKKLDEILSGVTLRSLSEVYKGPVSKKNEWLFDNSWRICQCVKSSSVYKLSEEKKKKNKKVSGVFSVKSAQGLVYLVRGTYPETSQNPRLQLIFASDNLFVHPGDLWSHIKTTGLNNEGGVPFKNGKKPLKLVTELIGSLKSLNDGDIVLDFFAGSATTGEAAMIVSKNKNIKLNYILVQLPENLEDTYKLASTEMKKQIKASMDYLNESGKPLNLTELGKQRMRISIEKYKAESQMGGFKVFKLDQA</sequence>